<evidence type="ECO:0000256" key="4">
    <source>
        <dbReference type="ARBA" id="ARBA00038054"/>
    </source>
</evidence>
<dbReference type="GO" id="GO:0010181">
    <property type="term" value="F:FMN binding"/>
    <property type="evidence" value="ECO:0007669"/>
    <property type="project" value="InterPro"/>
</dbReference>
<evidence type="ECO:0000259" key="6">
    <source>
        <dbReference type="SMART" id="SM00903"/>
    </source>
</evidence>
<evidence type="ECO:0000256" key="3">
    <source>
        <dbReference type="ARBA" id="ARBA00022643"/>
    </source>
</evidence>
<comment type="cofactor">
    <cofactor evidence="1">
        <name>FMN</name>
        <dbReference type="ChEBI" id="CHEBI:58210"/>
    </cofactor>
</comment>
<protein>
    <submittedName>
        <fullName evidence="7">Flavin reductase-like domain containing protein</fullName>
    </submittedName>
</protein>
<dbReference type="InterPro" id="IPR002563">
    <property type="entry name" value="Flavin_Rdtase-like_dom"/>
</dbReference>
<dbReference type="SUPFAM" id="SSF50475">
    <property type="entry name" value="FMN-binding split barrel"/>
    <property type="match status" value="1"/>
</dbReference>
<sequence length="281" mass="31196">MATDRDAPRPDFNTEPSFRYTLPPNKQWKPGQSFDESGPSALAAEWAKGYEGSWKTFVTKDEKPAYVEEYGQVPTFVGIIPRPIAFVSSLSSDGTPNLAPFSYFSMVCHNPPLVSVAFTHGPTRRKDTSINIRETKEFVVNIISEPWVEGANWTSTDAPYETEEWIGSGLTKAESTFVKPARVKESAFSMECELYSLQDISPPNSPDTVTCTMILGHVKAIHVRNDVWINDGKGIGMVDPAKLRAVSRMGGMTYGRVGEGFEIPRPVWSQIKDDIAKIPQK</sequence>
<accession>A0A5N5QGJ9</accession>
<feature type="domain" description="Flavin reductase like" evidence="6">
    <location>
        <begin position="77"/>
        <end position="237"/>
    </location>
</feature>
<evidence type="ECO:0000256" key="2">
    <source>
        <dbReference type="ARBA" id="ARBA00022630"/>
    </source>
</evidence>
<dbReference type="Proteomes" id="UP000383932">
    <property type="component" value="Unassembled WGS sequence"/>
</dbReference>
<keyword evidence="3" id="KW-0288">FMN</keyword>
<comment type="caution">
    <text evidence="7">The sequence shown here is derived from an EMBL/GenBank/DDBJ whole genome shotgun (WGS) entry which is preliminary data.</text>
</comment>
<keyword evidence="2" id="KW-0285">Flavoprotein</keyword>
<comment type="similarity">
    <text evidence="4">Belongs to the flavoredoxin family.</text>
</comment>
<dbReference type="PANTHER" id="PTHR33798:SF5">
    <property type="entry name" value="FLAVIN REDUCTASE LIKE DOMAIN-CONTAINING PROTEIN"/>
    <property type="match status" value="1"/>
</dbReference>
<evidence type="ECO:0000256" key="5">
    <source>
        <dbReference type="SAM" id="MobiDB-lite"/>
    </source>
</evidence>
<dbReference type="InterPro" id="IPR012349">
    <property type="entry name" value="Split_barrel_FMN-bd"/>
</dbReference>
<gene>
    <name evidence="7" type="ORF">CTheo_5807</name>
</gene>
<dbReference type="AlphaFoldDB" id="A0A5N5QGJ9"/>
<dbReference type="Gene3D" id="2.30.110.10">
    <property type="entry name" value="Electron Transport, Fmn-binding Protein, Chain A"/>
    <property type="match status" value="1"/>
</dbReference>
<dbReference type="SMART" id="SM00903">
    <property type="entry name" value="Flavin_Reduct"/>
    <property type="match status" value="1"/>
</dbReference>
<dbReference type="OrthoDB" id="10250990at2759"/>
<dbReference type="EMBL" id="SSOP01000147">
    <property type="protein sequence ID" value="KAB5590749.1"/>
    <property type="molecule type" value="Genomic_DNA"/>
</dbReference>
<name>A0A5N5QGJ9_9AGAM</name>
<dbReference type="Pfam" id="PF01613">
    <property type="entry name" value="Flavin_Reduct"/>
    <property type="match status" value="1"/>
</dbReference>
<evidence type="ECO:0000313" key="7">
    <source>
        <dbReference type="EMBL" id="KAB5590749.1"/>
    </source>
</evidence>
<proteinExistence type="inferred from homology"/>
<organism evidence="7 8">
    <name type="scientific">Ceratobasidium theobromae</name>
    <dbReference type="NCBI Taxonomy" id="1582974"/>
    <lineage>
        <taxon>Eukaryota</taxon>
        <taxon>Fungi</taxon>
        <taxon>Dikarya</taxon>
        <taxon>Basidiomycota</taxon>
        <taxon>Agaricomycotina</taxon>
        <taxon>Agaricomycetes</taxon>
        <taxon>Cantharellales</taxon>
        <taxon>Ceratobasidiaceae</taxon>
        <taxon>Ceratobasidium</taxon>
    </lineage>
</organism>
<evidence type="ECO:0000256" key="1">
    <source>
        <dbReference type="ARBA" id="ARBA00001917"/>
    </source>
</evidence>
<reference evidence="7 8" key="1">
    <citation type="journal article" date="2019" name="Fungal Biol. Biotechnol.">
        <title>Draft genome sequence of fastidious pathogen Ceratobasidium theobromae, which causes vascular-streak dieback in Theobroma cacao.</title>
        <authorList>
            <person name="Ali S.S."/>
            <person name="Asman A."/>
            <person name="Shao J."/>
            <person name="Firmansyah A.P."/>
            <person name="Susilo A.W."/>
            <person name="Rosmana A."/>
            <person name="McMahon P."/>
            <person name="Junaid M."/>
            <person name="Guest D."/>
            <person name="Kheng T.Y."/>
            <person name="Meinhardt L.W."/>
            <person name="Bailey B.A."/>
        </authorList>
    </citation>
    <scope>NUCLEOTIDE SEQUENCE [LARGE SCALE GENOMIC DNA]</scope>
    <source>
        <strain evidence="7 8">CT2</strain>
    </source>
</reference>
<feature type="region of interest" description="Disordered" evidence="5">
    <location>
        <begin position="1"/>
        <end position="38"/>
    </location>
</feature>
<evidence type="ECO:0000313" key="8">
    <source>
        <dbReference type="Proteomes" id="UP000383932"/>
    </source>
</evidence>
<dbReference type="PANTHER" id="PTHR33798">
    <property type="entry name" value="FLAVOPROTEIN OXYGENASE"/>
    <property type="match status" value="1"/>
</dbReference>
<keyword evidence="8" id="KW-1185">Reference proteome</keyword>